<dbReference type="SUPFAM" id="SSF50729">
    <property type="entry name" value="PH domain-like"/>
    <property type="match status" value="1"/>
</dbReference>
<feature type="compositionally biased region" description="Acidic residues" evidence="3">
    <location>
        <begin position="407"/>
        <end position="423"/>
    </location>
</feature>
<dbReference type="Gene3D" id="2.30.29.30">
    <property type="entry name" value="Pleckstrin-homology domain (PH domain)/Phosphotyrosine-binding domain (PTB)"/>
    <property type="match status" value="1"/>
</dbReference>
<protein>
    <submittedName>
        <fullName evidence="6 7">Uncharacterized protein LOC106462082 isoform X1</fullName>
    </submittedName>
</protein>
<feature type="compositionally biased region" description="Basic and acidic residues" evidence="3">
    <location>
        <begin position="180"/>
        <end position="190"/>
    </location>
</feature>
<feature type="coiled-coil region" evidence="2">
    <location>
        <begin position="31"/>
        <end position="58"/>
    </location>
</feature>
<name>A0ABM1SMR6_LIMPO</name>
<dbReference type="Proteomes" id="UP000694941">
    <property type="component" value="Unplaced"/>
</dbReference>
<keyword evidence="2" id="KW-0175">Coiled coil</keyword>
<dbReference type="Pfam" id="PF00022">
    <property type="entry name" value="Actin"/>
    <property type="match status" value="1"/>
</dbReference>
<evidence type="ECO:0000256" key="2">
    <source>
        <dbReference type="SAM" id="Coils"/>
    </source>
</evidence>
<proteinExistence type="inferred from homology"/>
<dbReference type="RefSeq" id="XP_022244920.1">
    <property type="nucleotide sequence ID" value="XM_022389212.1"/>
</dbReference>
<dbReference type="PANTHER" id="PTHR11937">
    <property type="entry name" value="ACTIN"/>
    <property type="match status" value="1"/>
</dbReference>
<feature type="region of interest" description="Disordered" evidence="3">
    <location>
        <begin position="161"/>
        <end position="201"/>
    </location>
</feature>
<feature type="compositionally biased region" description="Polar residues" evidence="3">
    <location>
        <begin position="470"/>
        <end position="484"/>
    </location>
</feature>
<evidence type="ECO:0000256" key="3">
    <source>
        <dbReference type="SAM" id="MobiDB-lite"/>
    </source>
</evidence>
<dbReference type="Gene3D" id="3.30.420.40">
    <property type="match status" value="2"/>
</dbReference>
<dbReference type="SMART" id="SM00233">
    <property type="entry name" value="PH"/>
    <property type="match status" value="1"/>
</dbReference>
<feature type="compositionally biased region" description="Polar residues" evidence="3">
    <location>
        <begin position="241"/>
        <end position="250"/>
    </location>
</feature>
<evidence type="ECO:0000313" key="7">
    <source>
        <dbReference type="RefSeq" id="XP_022244921.1"/>
    </source>
</evidence>
<reference evidence="6 7" key="1">
    <citation type="submission" date="2025-05" db="UniProtKB">
        <authorList>
            <consortium name="RefSeq"/>
        </authorList>
    </citation>
    <scope>IDENTIFICATION</scope>
    <source>
        <tissue evidence="6 7">Muscle</tissue>
    </source>
</reference>
<accession>A0ABM1SMR6</accession>
<feature type="compositionally biased region" description="Basic and acidic residues" evidence="3">
    <location>
        <begin position="331"/>
        <end position="346"/>
    </location>
</feature>
<evidence type="ECO:0000313" key="8">
    <source>
        <dbReference type="RefSeq" id="XP_022244922.1"/>
    </source>
</evidence>
<gene>
    <name evidence="6 7 8" type="primary">LOC106462082</name>
</gene>
<dbReference type="Gene3D" id="3.90.640.10">
    <property type="entry name" value="Actin, Chain A, domain 4"/>
    <property type="match status" value="1"/>
</dbReference>
<keyword evidence="5" id="KW-1185">Reference proteome</keyword>
<dbReference type="SUPFAM" id="SSF53067">
    <property type="entry name" value="Actin-like ATPase domain"/>
    <property type="match status" value="2"/>
</dbReference>
<feature type="compositionally biased region" description="Basic and acidic residues" evidence="3">
    <location>
        <begin position="425"/>
        <end position="443"/>
    </location>
</feature>
<feature type="region of interest" description="Disordered" evidence="3">
    <location>
        <begin position="218"/>
        <end position="250"/>
    </location>
</feature>
<dbReference type="SMART" id="SM00268">
    <property type="entry name" value="ACTIN"/>
    <property type="match status" value="1"/>
</dbReference>
<dbReference type="GeneID" id="106462082"/>
<dbReference type="CDD" id="cd10169">
    <property type="entry name" value="ASKHA_NBD_actin-like"/>
    <property type="match status" value="1"/>
</dbReference>
<evidence type="ECO:0000313" key="5">
    <source>
        <dbReference type="Proteomes" id="UP000694941"/>
    </source>
</evidence>
<organism evidence="5 8">
    <name type="scientific">Limulus polyphemus</name>
    <name type="common">Atlantic horseshoe crab</name>
    <dbReference type="NCBI Taxonomy" id="6850"/>
    <lineage>
        <taxon>Eukaryota</taxon>
        <taxon>Metazoa</taxon>
        <taxon>Ecdysozoa</taxon>
        <taxon>Arthropoda</taxon>
        <taxon>Chelicerata</taxon>
        <taxon>Merostomata</taxon>
        <taxon>Xiphosura</taxon>
        <taxon>Limulidae</taxon>
        <taxon>Limulus</taxon>
    </lineage>
</organism>
<evidence type="ECO:0000313" key="6">
    <source>
        <dbReference type="RefSeq" id="XP_022244920.1"/>
    </source>
</evidence>
<feature type="region of interest" description="Disordered" evidence="3">
    <location>
        <begin position="328"/>
        <end position="388"/>
    </location>
</feature>
<sequence>MSGPGLDFNTLQEIMQSDDDEFERAVNKMNMRELLDLVTGLQNAMAQEQQQFDQLSLQLHMYPDSSSEEHQRISSAMCSSQMRLACLCTRNMRCFTQQAIRSKEDQLLITKSDSSEDLTRDNPTKENTPVYEEVSDNQVSVHSSGFRESLEFFQSQIKRNVKTEGKQENSSVSSSSRSEFVVRKPTEKSVSRNSCQSAPSTNVDSILQSVRLIRATQFSGGGNAPCSDSEQSDKENLSPDEPSSVSKQSIELTPFAMLQKTRRPGAVNHSLGKSSCAEDLRCDAGETPERRPDVESDLDSQDFVVHNNTFYGQDIAEELLEDAYSSVNEDGEQHEYHVQHPDDHVQAPDTPSPDYDSSEEYNIISGTDGERDPFYDEDDNDFIDNSASYLTDPRRYVYYADEKELEVIPEEDEEEFEDEDIETSGEVHSDYCEGSSYKEDTYKENNCGESDSGVTDGHHSSVAEDEVNSDKGSASTADSDSAQGSLWPDSTAGSPSVIEKPTYRASIDLQSPELPEHNSNIENSLIKSSSFETKHHELVELPISQMNNINTEDYFPKRGTVEARLKQLEIGSGKRNIKEGSKDAMVILSEFRHSVPDVVEDTRRSRSSTINWDPTDLLMELYKIEISSQDRQESTTYVNTEGYLEKLPSGRKSVTYWNPWKRKYFCARDGFLCSYDSIQSEKPNQKIQLMGGVVEVLDNNVIGIDDKKGHYVVVRCQDEEETEDWFRSLQTQCRENFNMTYIQPVRYPLKSHKDVIIVDLGSCSIRAGVLMDHPTLPQVFFPTICATDKYYSENQVFGIEALKPNIRCSSNLSFPVSQSAKITKYTMDVEKLSGLFKKVFQELNVDPRKYKVQVCVPRSFSIQTQSAILKTLFEEFGVCGVNLTHQAILSLYAYNSTSGIVVDIGDRMDIVPITYGYIVESGVTRLPYGGQRMLHHLRHALTQKHVSLISDIEAYIIRYVQEKACFVSRDYKKDLENFRENLESIEKTLTVKQFFQTECPTESISIDIGRFQTPEGLFTPELWGLDYPGIHKLVHRAFQECSMDIRREMVRSIYLSGGVTLLPGFAERLETEIDRLTPPAIVPKVHASPHRYHMAYLGACRLAASDGFHEACASKEEWSKKGSECLKRWHL</sequence>
<dbReference type="InterPro" id="IPR011993">
    <property type="entry name" value="PH-like_dom_sf"/>
</dbReference>
<dbReference type="RefSeq" id="XP_022244922.1">
    <property type="nucleotide sequence ID" value="XM_022389214.1"/>
</dbReference>
<feature type="region of interest" description="Disordered" evidence="3">
    <location>
        <begin position="405"/>
        <end position="498"/>
    </location>
</feature>
<dbReference type="InterPro" id="IPR004000">
    <property type="entry name" value="Actin"/>
</dbReference>
<feature type="domain" description="PH" evidence="4">
    <location>
        <begin position="637"/>
        <end position="734"/>
    </location>
</feature>
<dbReference type="Pfam" id="PF00169">
    <property type="entry name" value="PH"/>
    <property type="match status" value="1"/>
</dbReference>
<feature type="compositionally biased region" description="Polar residues" evidence="3">
    <location>
        <begin position="191"/>
        <end position="201"/>
    </location>
</feature>
<dbReference type="InterPro" id="IPR043129">
    <property type="entry name" value="ATPase_NBD"/>
</dbReference>
<dbReference type="RefSeq" id="XP_022244921.1">
    <property type="nucleotide sequence ID" value="XM_022389213.1"/>
</dbReference>
<evidence type="ECO:0000256" key="1">
    <source>
        <dbReference type="RuleBase" id="RU000487"/>
    </source>
</evidence>
<comment type="similarity">
    <text evidence="1">Belongs to the actin family.</text>
</comment>
<evidence type="ECO:0000259" key="4">
    <source>
        <dbReference type="PROSITE" id="PS50003"/>
    </source>
</evidence>
<dbReference type="PROSITE" id="PS50003">
    <property type="entry name" value="PH_DOMAIN"/>
    <property type="match status" value="1"/>
</dbReference>
<dbReference type="InterPro" id="IPR001849">
    <property type="entry name" value="PH_domain"/>
</dbReference>